<dbReference type="OrthoDB" id="3267098at2759"/>
<gene>
    <name evidence="1" type="ORF">M404DRAFT_73317</name>
</gene>
<keyword evidence="2" id="KW-1185">Reference proteome</keyword>
<name>A0A0C3JMZ3_PISTI</name>
<accession>A0A0C3JMZ3</accession>
<dbReference type="HOGENOM" id="CLU_002498_5_1_1"/>
<evidence type="ECO:0000313" key="1">
    <source>
        <dbReference type="EMBL" id="KIO10578.1"/>
    </source>
</evidence>
<dbReference type="InParanoid" id="A0A0C3JMZ3"/>
<sequence>VVKAFHIKVFHVGPNARCRSQQTMEVLWVRWLGVEPNYSWGFQVAWLPKVGFVPESDSNAFGFLDPSLVIRGCHLIPSFSDGHTTLLLRQGASVARCPNEDDDWHSYYVNIFVDRDMFCHFATIGIG</sequence>
<dbReference type="Proteomes" id="UP000054217">
    <property type="component" value="Unassembled WGS sequence"/>
</dbReference>
<organism evidence="1 2">
    <name type="scientific">Pisolithus tinctorius Marx 270</name>
    <dbReference type="NCBI Taxonomy" id="870435"/>
    <lineage>
        <taxon>Eukaryota</taxon>
        <taxon>Fungi</taxon>
        <taxon>Dikarya</taxon>
        <taxon>Basidiomycota</taxon>
        <taxon>Agaricomycotina</taxon>
        <taxon>Agaricomycetes</taxon>
        <taxon>Agaricomycetidae</taxon>
        <taxon>Boletales</taxon>
        <taxon>Sclerodermatineae</taxon>
        <taxon>Pisolithaceae</taxon>
        <taxon>Pisolithus</taxon>
    </lineage>
</organism>
<dbReference type="EMBL" id="KN831952">
    <property type="protein sequence ID" value="KIO10578.1"/>
    <property type="molecule type" value="Genomic_DNA"/>
</dbReference>
<feature type="non-terminal residue" evidence="1">
    <location>
        <position position="127"/>
    </location>
</feature>
<dbReference type="AlphaFoldDB" id="A0A0C3JMZ3"/>
<proteinExistence type="predicted"/>
<protein>
    <submittedName>
        <fullName evidence="1">Uncharacterized protein</fullName>
    </submittedName>
</protein>
<feature type="non-terminal residue" evidence="1">
    <location>
        <position position="1"/>
    </location>
</feature>
<evidence type="ECO:0000313" key="2">
    <source>
        <dbReference type="Proteomes" id="UP000054217"/>
    </source>
</evidence>
<reference evidence="1 2" key="1">
    <citation type="submission" date="2014-04" db="EMBL/GenBank/DDBJ databases">
        <authorList>
            <consortium name="DOE Joint Genome Institute"/>
            <person name="Kuo A."/>
            <person name="Kohler A."/>
            <person name="Costa M.D."/>
            <person name="Nagy L.G."/>
            <person name="Floudas D."/>
            <person name="Copeland A."/>
            <person name="Barry K.W."/>
            <person name="Cichocki N."/>
            <person name="Veneault-Fourrey C."/>
            <person name="LaButti K."/>
            <person name="Lindquist E.A."/>
            <person name="Lipzen A."/>
            <person name="Lundell T."/>
            <person name="Morin E."/>
            <person name="Murat C."/>
            <person name="Sun H."/>
            <person name="Tunlid A."/>
            <person name="Henrissat B."/>
            <person name="Grigoriev I.V."/>
            <person name="Hibbett D.S."/>
            <person name="Martin F."/>
            <person name="Nordberg H.P."/>
            <person name="Cantor M.N."/>
            <person name="Hua S.X."/>
        </authorList>
    </citation>
    <scope>NUCLEOTIDE SEQUENCE [LARGE SCALE GENOMIC DNA]</scope>
    <source>
        <strain evidence="1 2">Marx 270</strain>
    </source>
</reference>
<reference evidence="2" key="2">
    <citation type="submission" date="2015-01" db="EMBL/GenBank/DDBJ databases">
        <title>Evolutionary Origins and Diversification of the Mycorrhizal Mutualists.</title>
        <authorList>
            <consortium name="DOE Joint Genome Institute"/>
            <consortium name="Mycorrhizal Genomics Consortium"/>
            <person name="Kohler A."/>
            <person name="Kuo A."/>
            <person name="Nagy L.G."/>
            <person name="Floudas D."/>
            <person name="Copeland A."/>
            <person name="Barry K.W."/>
            <person name="Cichocki N."/>
            <person name="Veneault-Fourrey C."/>
            <person name="LaButti K."/>
            <person name="Lindquist E.A."/>
            <person name="Lipzen A."/>
            <person name="Lundell T."/>
            <person name="Morin E."/>
            <person name="Murat C."/>
            <person name="Riley R."/>
            <person name="Ohm R."/>
            <person name="Sun H."/>
            <person name="Tunlid A."/>
            <person name="Henrissat B."/>
            <person name="Grigoriev I.V."/>
            <person name="Hibbett D.S."/>
            <person name="Martin F."/>
        </authorList>
    </citation>
    <scope>NUCLEOTIDE SEQUENCE [LARGE SCALE GENOMIC DNA]</scope>
    <source>
        <strain evidence="2">Marx 270</strain>
    </source>
</reference>